<dbReference type="Gene3D" id="2.40.50.140">
    <property type="entry name" value="Nucleic acid-binding proteins"/>
    <property type="match status" value="1"/>
</dbReference>
<organism evidence="9 10">
    <name type="scientific">Rhodotorula mucilaginosa</name>
    <name type="common">Yeast</name>
    <name type="synonym">Rhodotorula rubra</name>
    <dbReference type="NCBI Taxonomy" id="5537"/>
    <lineage>
        <taxon>Eukaryota</taxon>
        <taxon>Fungi</taxon>
        <taxon>Dikarya</taxon>
        <taxon>Basidiomycota</taxon>
        <taxon>Pucciniomycotina</taxon>
        <taxon>Microbotryomycetes</taxon>
        <taxon>Sporidiobolales</taxon>
        <taxon>Sporidiobolaceae</taxon>
        <taxon>Rhodotorula</taxon>
    </lineage>
</organism>
<evidence type="ECO:0000313" key="9">
    <source>
        <dbReference type="EMBL" id="KAG0665897.1"/>
    </source>
</evidence>
<dbReference type="Pfam" id="PF08784">
    <property type="entry name" value="RPA_C"/>
    <property type="match status" value="1"/>
</dbReference>
<evidence type="ECO:0000256" key="2">
    <source>
        <dbReference type="ARBA" id="ARBA00007815"/>
    </source>
</evidence>
<dbReference type="GO" id="GO:0000781">
    <property type="term" value="C:chromosome, telomeric region"/>
    <property type="evidence" value="ECO:0007669"/>
    <property type="project" value="TreeGrafter"/>
</dbReference>
<dbReference type="GO" id="GO:0003697">
    <property type="term" value="F:single-stranded DNA binding"/>
    <property type="evidence" value="ECO:0007669"/>
    <property type="project" value="TreeGrafter"/>
</dbReference>
<accession>A0A9P6W919</accession>
<protein>
    <submittedName>
        <fullName evidence="9">Replication factor A protein 2</fullName>
    </submittedName>
</protein>
<comment type="caution">
    <text evidence="9">The sequence shown here is derived from an EMBL/GenBank/DDBJ whole genome shotgun (WGS) entry which is preliminary data.</text>
</comment>
<feature type="domain" description="Replication protein A C-terminal" evidence="8">
    <location>
        <begin position="161"/>
        <end position="263"/>
    </location>
</feature>
<dbReference type="InterPro" id="IPR012340">
    <property type="entry name" value="NA-bd_OB-fold"/>
</dbReference>
<comment type="similarity">
    <text evidence="2">Belongs to the replication factor A protein 2 family.</text>
</comment>
<dbReference type="InterPro" id="IPR014646">
    <property type="entry name" value="Rfa2/RPA32"/>
</dbReference>
<evidence type="ECO:0000256" key="5">
    <source>
        <dbReference type="ARBA" id="ARBA00023242"/>
    </source>
</evidence>
<dbReference type="GO" id="GO:0006260">
    <property type="term" value="P:DNA replication"/>
    <property type="evidence" value="ECO:0007669"/>
    <property type="project" value="UniProtKB-KW"/>
</dbReference>
<evidence type="ECO:0000259" key="7">
    <source>
        <dbReference type="Pfam" id="PF01336"/>
    </source>
</evidence>
<dbReference type="InterPro" id="IPR040260">
    <property type="entry name" value="RFA2-like"/>
</dbReference>
<gene>
    <name evidence="9" type="primary">RFA2</name>
    <name evidence="9" type="ORF">C6P46_005991</name>
</gene>
<dbReference type="Gene3D" id="1.10.10.10">
    <property type="entry name" value="Winged helix-like DNA-binding domain superfamily/Winged helix DNA-binding domain"/>
    <property type="match status" value="1"/>
</dbReference>
<evidence type="ECO:0000256" key="4">
    <source>
        <dbReference type="ARBA" id="ARBA00023125"/>
    </source>
</evidence>
<comment type="subcellular location">
    <subcellularLocation>
        <location evidence="1">Nucleus</location>
    </subcellularLocation>
</comment>
<dbReference type="GO" id="GO:0006289">
    <property type="term" value="P:nucleotide-excision repair"/>
    <property type="evidence" value="ECO:0007669"/>
    <property type="project" value="TreeGrafter"/>
</dbReference>
<keyword evidence="3" id="KW-0235">DNA replication</keyword>
<evidence type="ECO:0000256" key="1">
    <source>
        <dbReference type="ARBA" id="ARBA00004123"/>
    </source>
</evidence>
<keyword evidence="10" id="KW-1185">Reference proteome</keyword>
<dbReference type="InterPro" id="IPR036390">
    <property type="entry name" value="WH_DNA-bd_sf"/>
</dbReference>
<dbReference type="EMBL" id="PUHQ01000007">
    <property type="protein sequence ID" value="KAG0665897.1"/>
    <property type="molecule type" value="Genomic_DNA"/>
</dbReference>
<sequence>MSYAGGGFMAGGSQGGLSQSSPGGGEKRTGTNALRPVTIAQVINATQSFAESEFYIDGAEVKDVTVVACIRNIASTSTQITLLIEDGTGQIDARLWKNPNEEENQEEDFPINSYVRIIGQLKTFSNKRHLSSNRFRKITDHNEVLFHAVECIYVHKYYTQGPPGGAKMQDITHTTYDGGANPYAAGGAAAAAGATSDVYNELPPAQRSIMTFIASRAKDPEQGEEGIHVEAVVRSMGGSEAKVRAEIATLIEDGHLYETIDDQHVLPTA</sequence>
<reference evidence="9 10" key="1">
    <citation type="submission" date="2020-11" db="EMBL/GenBank/DDBJ databases">
        <title>Kefir isolates.</title>
        <authorList>
            <person name="Marcisauskas S."/>
            <person name="Kim Y."/>
            <person name="Blasche S."/>
        </authorList>
    </citation>
    <scope>NUCLEOTIDE SEQUENCE [LARGE SCALE GENOMIC DNA]</scope>
    <source>
        <strain evidence="9 10">KR</strain>
    </source>
</reference>
<evidence type="ECO:0000313" key="10">
    <source>
        <dbReference type="Proteomes" id="UP000777482"/>
    </source>
</evidence>
<feature type="region of interest" description="Disordered" evidence="6">
    <location>
        <begin position="11"/>
        <end position="32"/>
    </location>
</feature>
<dbReference type="GO" id="GO:0005662">
    <property type="term" value="C:DNA replication factor A complex"/>
    <property type="evidence" value="ECO:0007669"/>
    <property type="project" value="TreeGrafter"/>
</dbReference>
<dbReference type="AlphaFoldDB" id="A0A9P6W919"/>
<dbReference type="InterPro" id="IPR014892">
    <property type="entry name" value="RPA_C"/>
</dbReference>
<dbReference type="SUPFAM" id="SSF46785">
    <property type="entry name" value="Winged helix' DNA-binding domain"/>
    <property type="match status" value="1"/>
</dbReference>
<dbReference type="SUPFAM" id="SSF50249">
    <property type="entry name" value="Nucleic acid-binding proteins"/>
    <property type="match status" value="1"/>
</dbReference>
<dbReference type="Proteomes" id="UP000777482">
    <property type="component" value="Unassembled WGS sequence"/>
</dbReference>
<dbReference type="Pfam" id="PF01336">
    <property type="entry name" value="tRNA_anti-codon"/>
    <property type="match status" value="1"/>
</dbReference>
<feature type="domain" description="OB" evidence="7">
    <location>
        <begin position="64"/>
        <end position="133"/>
    </location>
</feature>
<name>A0A9P6W919_RHOMI</name>
<evidence type="ECO:0000259" key="8">
    <source>
        <dbReference type="Pfam" id="PF08784"/>
    </source>
</evidence>
<keyword evidence="4" id="KW-0238">DNA-binding</keyword>
<keyword evidence="5" id="KW-0539">Nucleus</keyword>
<dbReference type="OrthoDB" id="25571at2759"/>
<dbReference type="GO" id="GO:0035861">
    <property type="term" value="C:site of double-strand break"/>
    <property type="evidence" value="ECO:0007669"/>
    <property type="project" value="TreeGrafter"/>
</dbReference>
<dbReference type="InterPro" id="IPR004365">
    <property type="entry name" value="NA-bd_OB_tRNA"/>
</dbReference>
<proteinExistence type="inferred from homology"/>
<dbReference type="PIRSF" id="PIRSF036949">
    <property type="entry name" value="RPA32"/>
    <property type="match status" value="1"/>
</dbReference>
<dbReference type="PANTHER" id="PTHR13989:SF16">
    <property type="entry name" value="REPLICATION PROTEIN A2"/>
    <property type="match status" value="1"/>
</dbReference>
<dbReference type="GO" id="GO:0000724">
    <property type="term" value="P:double-strand break repair via homologous recombination"/>
    <property type="evidence" value="ECO:0007669"/>
    <property type="project" value="TreeGrafter"/>
</dbReference>
<dbReference type="InterPro" id="IPR036388">
    <property type="entry name" value="WH-like_DNA-bd_sf"/>
</dbReference>
<evidence type="ECO:0000256" key="3">
    <source>
        <dbReference type="ARBA" id="ARBA00022705"/>
    </source>
</evidence>
<dbReference type="CDD" id="cd04478">
    <property type="entry name" value="RPA2_DBD_D"/>
    <property type="match status" value="1"/>
</dbReference>
<evidence type="ECO:0000256" key="6">
    <source>
        <dbReference type="SAM" id="MobiDB-lite"/>
    </source>
</evidence>
<dbReference type="PANTHER" id="PTHR13989">
    <property type="entry name" value="REPLICATION PROTEIN A-RELATED"/>
    <property type="match status" value="1"/>
</dbReference>